<proteinExistence type="predicted"/>
<dbReference type="AlphaFoldDB" id="A0A3M7RBX3"/>
<reference evidence="1 2" key="1">
    <citation type="journal article" date="2018" name="Sci. Rep.">
        <title>Genomic signatures of local adaptation to the degree of environmental predictability in rotifers.</title>
        <authorList>
            <person name="Franch-Gras L."/>
            <person name="Hahn C."/>
            <person name="Garcia-Roger E.M."/>
            <person name="Carmona M.J."/>
            <person name="Serra M."/>
            <person name="Gomez A."/>
        </authorList>
    </citation>
    <scope>NUCLEOTIDE SEQUENCE [LARGE SCALE GENOMIC DNA]</scope>
    <source>
        <strain evidence="1">HYR1</strain>
    </source>
</reference>
<protein>
    <submittedName>
        <fullName evidence="1">Uncharacterized protein</fullName>
    </submittedName>
</protein>
<accession>A0A3M7RBX3</accession>
<keyword evidence="2" id="KW-1185">Reference proteome</keyword>
<sequence length="100" mass="11926">MRKTNLLPNLRNPPIQESIDIVLDNLIKIICFGSKRSRTTKLISYDDRKIIAIQNKSHNHYLNFEIPFLEFQNSNKQFFKFVFSTRISSKNQKRLRLIND</sequence>
<dbReference type="EMBL" id="REGN01003743">
    <property type="protein sequence ID" value="RNA21056.1"/>
    <property type="molecule type" value="Genomic_DNA"/>
</dbReference>
<gene>
    <name evidence="1" type="ORF">BpHYR1_029627</name>
</gene>
<evidence type="ECO:0000313" key="2">
    <source>
        <dbReference type="Proteomes" id="UP000276133"/>
    </source>
</evidence>
<name>A0A3M7RBX3_BRAPC</name>
<evidence type="ECO:0000313" key="1">
    <source>
        <dbReference type="EMBL" id="RNA21056.1"/>
    </source>
</evidence>
<dbReference type="Proteomes" id="UP000276133">
    <property type="component" value="Unassembled WGS sequence"/>
</dbReference>
<comment type="caution">
    <text evidence="1">The sequence shown here is derived from an EMBL/GenBank/DDBJ whole genome shotgun (WGS) entry which is preliminary data.</text>
</comment>
<organism evidence="1 2">
    <name type="scientific">Brachionus plicatilis</name>
    <name type="common">Marine rotifer</name>
    <name type="synonym">Brachionus muelleri</name>
    <dbReference type="NCBI Taxonomy" id="10195"/>
    <lineage>
        <taxon>Eukaryota</taxon>
        <taxon>Metazoa</taxon>
        <taxon>Spiralia</taxon>
        <taxon>Gnathifera</taxon>
        <taxon>Rotifera</taxon>
        <taxon>Eurotatoria</taxon>
        <taxon>Monogononta</taxon>
        <taxon>Pseudotrocha</taxon>
        <taxon>Ploima</taxon>
        <taxon>Brachionidae</taxon>
        <taxon>Brachionus</taxon>
    </lineage>
</organism>